<gene>
    <name evidence="1" type="ORF">V5O48_016518</name>
</gene>
<proteinExistence type="predicted"/>
<reference evidence="1 2" key="1">
    <citation type="submission" date="2024-02" db="EMBL/GenBank/DDBJ databases">
        <title>A draft genome for the cacao thread blight pathogen Marasmius crinis-equi.</title>
        <authorList>
            <person name="Cohen S.P."/>
            <person name="Baruah I.K."/>
            <person name="Amoako-Attah I."/>
            <person name="Bukari Y."/>
            <person name="Meinhardt L.W."/>
            <person name="Bailey B.A."/>
        </authorList>
    </citation>
    <scope>NUCLEOTIDE SEQUENCE [LARGE SCALE GENOMIC DNA]</scope>
    <source>
        <strain evidence="1 2">GH-76</strain>
    </source>
</reference>
<keyword evidence="2" id="KW-1185">Reference proteome</keyword>
<evidence type="ECO:0008006" key="3">
    <source>
        <dbReference type="Google" id="ProtNLM"/>
    </source>
</evidence>
<dbReference type="EMBL" id="JBAHYK010002233">
    <property type="protein sequence ID" value="KAL0565508.1"/>
    <property type="molecule type" value="Genomic_DNA"/>
</dbReference>
<evidence type="ECO:0000313" key="2">
    <source>
        <dbReference type="Proteomes" id="UP001465976"/>
    </source>
</evidence>
<organism evidence="1 2">
    <name type="scientific">Marasmius crinis-equi</name>
    <dbReference type="NCBI Taxonomy" id="585013"/>
    <lineage>
        <taxon>Eukaryota</taxon>
        <taxon>Fungi</taxon>
        <taxon>Dikarya</taxon>
        <taxon>Basidiomycota</taxon>
        <taxon>Agaricomycotina</taxon>
        <taxon>Agaricomycetes</taxon>
        <taxon>Agaricomycetidae</taxon>
        <taxon>Agaricales</taxon>
        <taxon>Marasmiineae</taxon>
        <taxon>Marasmiaceae</taxon>
        <taxon>Marasmius</taxon>
    </lineage>
</organism>
<evidence type="ECO:0000313" key="1">
    <source>
        <dbReference type="EMBL" id="KAL0565508.1"/>
    </source>
</evidence>
<dbReference type="Proteomes" id="UP001465976">
    <property type="component" value="Unassembled WGS sequence"/>
</dbReference>
<name>A0ABR3ERN1_9AGAR</name>
<comment type="caution">
    <text evidence="1">The sequence shown here is derived from an EMBL/GenBank/DDBJ whole genome shotgun (WGS) entry which is preliminary data.</text>
</comment>
<sequence length="284" mass="31537">MPAGRNAGRDLGKKDLYDLFKLLSTLLKADFSNRKDAPARISLIVHGGAAIVCTAGFRATTRDVDFLATPFDRLLSKMDGKAPVETLMEIIAKIAAQRGMGHGWMNFEAELAISHIGMTMSDLMEDGKPLPKDWSPKSSGSSEGTDIYNVLARDAQKANIDVYKDDYLTILSLPWSWSFARKLDRWVSKHGNPTKDQLDAAMFLWLSKQNAVVIPAKAPSIKPTVQSAWVEDDRVEVIRGRIQEALQILHNEHDDPSVGWAELQKELQAANPSNPDAARKPQFR</sequence>
<protein>
    <recommendedName>
        <fullName evidence="3">Nucleotidyl transferase AbiEii/AbiGii toxin family protein</fullName>
    </recommendedName>
</protein>
<accession>A0ABR3ERN1</accession>